<proteinExistence type="predicted"/>
<feature type="compositionally biased region" description="Low complexity" evidence="1">
    <location>
        <begin position="180"/>
        <end position="194"/>
    </location>
</feature>
<evidence type="ECO:0000256" key="1">
    <source>
        <dbReference type="SAM" id="MobiDB-lite"/>
    </source>
</evidence>
<organism evidence="2 3">
    <name type="scientific">Cutaneotrichosporon oleaginosum</name>
    <dbReference type="NCBI Taxonomy" id="879819"/>
    <lineage>
        <taxon>Eukaryota</taxon>
        <taxon>Fungi</taxon>
        <taxon>Dikarya</taxon>
        <taxon>Basidiomycota</taxon>
        <taxon>Agaricomycotina</taxon>
        <taxon>Tremellomycetes</taxon>
        <taxon>Trichosporonales</taxon>
        <taxon>Trichosporonaceae</taxon>
        <taxon>Cutaneotrichosporon</taxon>
    </lineage>
</organism>
<sequence>MTRMCGPNECRGRSWQHCFVHPLIMLRPALRRELAMGCALERQSPLPLAHMTTRSSAVGHQLTGDRDQDREGQEGEVGVDGRQRRPRRRGRATVHTSLLPCDSGNGRSAHRSRPSIPRPLLPTHASHTHCQRRPRLSPRRSSKVPPVGGCRLPRRPACTLATQNVPPGHRAATRRRAVGRRTAQSPSPLRPSLLSSSSPILPPLSFHTFVLSFSHSLILPISLHLSLSLSLSLSYNPLSSSSSQLLVL</sequence>
<dbReference type="RefSeq" id="XP_018279654.1">
    <property type="nucleotide sequence ID" value="XM_018427314.1"/>
</dbReference>
<evidence type="ECO:0000313" key="2">
    <source>
        <dbReference type="EMBL" id="KLT43163.1"/>
    </source>
</evidence>
<feature type="compositionally biased region" description="Basic residues" evidence="1">
    <location>
        <begin position="126"/>
        <end position="142"/>
    </location>
</feature>
<reference evidence="2 3" key="1">
    <citation type="submission" date="2015-03" db="EMBL/GenBank/DDBJ databases">
        <title>Genomics and transcriptomics of the oil-accumulating basidiomycete yeast T. oleaginosus allow insights into substrate utilization and the diverse evolutionary trajectories of mating systems in fungi.</title>
        <authorList>
            <consortium name="DOE Joint Genome Institute"/>
            <person name="Kourist R."/>
            <person name="Kracht O."/>
            <person name="Bracharz F."/>
            <person name="Lipzen A."/>
            <person name="Nolan M."/>
            <person name="Ohm R."/>
            <person name="Grigoriev I."/>
            <person name="Sun S."/>
            <person name="Heitman J."/>
            <person name="Bruck T."/>
            <person name="Nowrousian M."/>
        </authorList>
    </citation>
    <scope>NUCLEOTIDE SEQUENCE [LARGE SCALE GENOMIC DNA]</scope>
    <source>
        <strain evidence="2 3">IBC0246</strain>
    </source>
</reference>
<feature type="compositionally biased region" description="Basic and acidic residues" evidence="1">
    <location>
        <begin position="63"/>
        <end position="83"/>
    </location>
</feature>
<feature type="region of interest" description="Disordered" evidence="1">
    <location>
        <begin position="163"/>
        <end position="194"/>
    </location>
</feature>
<evidence type="ECO:0000313" key="3">
    <source>
        <dbReference type="Proteomes" id="UP000053611"/>
    </source>
</evidence>
<dbReference type="EMBL" id="KQ087197">
    <property type="protein sequence ID" value="KLT43163.1"/>
    <property type="molecule type" value="Genomic_DNA"/>
</dbReference>
<feature type="region of interest" description="Disordered" evidence="1">
    <location>
        <begin position="49"/>
        <end position="151"/>
    </location>
</feature>
<dbReference type="GeneID" id="28987917"/>
<name>A0A0J0XPY6_9TREE</name>
<gene>
    <name evidence="2" type="ORF">CC85DRAFT_63473</name>
</gene>
<keyword evidence="3" id="KW-1185">Reference proteome</keyword>
<protein>
    <submittedName>
        <fullName evidence="2">Uncharacterized protein</fullName>
    </submittedName>
</protein>
<dbReference type="Proteomes" id="UP000053611">
    <property type="component" value="Unassembled WGS sequence"/>
</dbReference>
<dbReference type="AlphaFoldDB" id="A0A0J0XPY6"/>
<accession>A0A0J0XPY6</accession>